<reference evidence="1" key="1">
    <citation type="journal article" date="2022" name="Plant J.">
        <title>Strategies of tolerance reflected in two North American maple genomes.</title>
        <authorList>
            <person name="McEvoy S.L."/>
            <person name="Sezen U.U."/>
            <person name="Trouern-Trend A."/>
            <person name="McMahon S.M."/>
            <person name="Schaberg P.G."/>
            <person name="Yang J."/>
            <person name="Wegrzyn J.L."/>
            <person name="Swenson N.G."/>
        </authorList>
    </citation>
    <scope>NUCLEOTIDE SEQUENCE</scope>
    <source>
        <strain evidence="1">NS2018</strain>
    </source>
</reference>
<proteinExistence type="predicted"/>
<organism evidence="1 2">
    <name type="scientific">Acer saccharum</name>
    <name type="common">Sugar maple</name>
    <dbReference type="NCBI Taxonomy" id="4024"/>
    <lineage>
        <taxon>Eukaryota</taxon>
        <taxon>Viridiplantae</taxon>
        <taxon>Streptophyta</taxon>
        <taxon>Embryophyta</taxon>
        <taxon>Tracheophyta</taxon>
        <taxon>Spermatophyta</taxon>
        <taxon>Magnoliopsida</taxon>
        <taxon>eudicotyledons</taxon>
        <taxon>Gunneridae</taxon>
        <taxon>Pentapetalae</taxon>
        <taxon>rosids</taxon>
        <taxon>malvids</taxon>
        <taxon>Sapindales</taxon>
        <taxon>Sapindaceae</taxon>
        <taxon>Hippocastanoideae</taxon>
        <taxon>Acereae</taxon>
        <taxon>Acer</taxon>
    </lineage>
</organism>
<sequence>MVSEVENLDATKAIGSVAQIGTSVLTEITNCTGTHYKIGSKISFQGNMKSRNKRKVVASSSKSVAKLDEPYGYVDSDYASDGDKRRSTSSYFFTIAGCCIS</sequence>
<reference evidence="1" key="2">
    <citation type="submission" date="2023-06" db="EMBL/GenBank/DDBJ databases">
        <authorList>
            <person name="Swenson N.G."/>
            <person name="Wegrzyn J.L."/>
            <person name="Mcevoy S.L."/>
        </authorList>
    </citation>
    <scope>NUCLEOTIDE SEQUENCE</scope>
    <source>
        <strain evidence="1">NS2018</strain>
        <tissue evidence="1">Leaf</tissue>
    </source>
</reference>
<gene>
    <name evidence="1" type="ORF">LWI29_027013</name>
</gene>
<dbReference type="AlphaFoldDB" id="A0AA39SP15"/>
<dbReference type="Proteomes" id="UP001168877">
    <property type="component" value="Unassembled WGS sequence"/>
</dbReference>
<evidence type="ECO:0000313" key="2">
    <source>
        <dbReference type="Proteomes" id="UP001168877"/>
    </source>
</evidence>
<name>A0AA39SP15_ACESA</name>
<comment type="caution">
    <text evidence="1">The sequence shown here is derived from an EMBL/GenBank/DDBJ whole genome shotgun (WGS) entry which is preliminary data.</text>
</comment>
<accession>A0AA39SP15</accession>
<evidence type="ECO:0000313" key="1">
    <source>
        <dbReference type="EMBL" id="KAK0597622.1"/>
    </source>
</evidence>
<protein>
    <submittedName>
        <fullName evidence="1">Uncharacterized protein</fullName>
    </submittedName>
</protein>
<dbReference type="EMBL" id="JAUESC010000004">
    <property type="protein sequence ID" value="KAK0597622.1"/>
    <property type="molecule type" value="Genomic_DNA"/>
</dbReference>
<keyword evidence="2" id="KW-1185">Reference proteome</keyword>